<sequence>MDIYDETFINFWRSPNKIGLKFIMIGGVATNFHGYYRTTSDIDIWIEDTFSNRENLYQVLSI</sequence>
<gene>
    <name evidence="1" type="ORF">I5M32_12715</name>
</gene>
<reference evidence="1 2" key="1">
    <citation type="submission" date="2020-12" db="EMBL/GenBank/DDBJ databases">
        <title>Bacterial novel species Pedobacter sp. SD-b isolated from soil.</title>
        <authorList>
            <person name="Jung H.-Y."/>
        </authorList>
    </citation>
    <scope>NUCLEOTIDE SEQUENCE [LARGE SCALE GENOMIC DNA]</scope>
    <source>
        <strain evidence="1 2">SD-b</strain>
    </source>
</reference>
<evidence type="ECO:0000313" key="2">
    <source>
        <dbReference type="Proteomes" id="UP000660024"/>
    </source>
</evidence>
<keyword evidence="2" id="KW-1185">Reference proteome</keyword>
<dbReference type="SUPFAM" id="SSF81301">
    <property type="entry name" value="Nucleotidyltransferase"/>
    <property type="match status" value="1"/>
</dbReference>
<proteinExistence type="predicted"/>
<dbReference type="Proteomes" id="UP000660024">
    <property type="component" value="Unassembled WGS sequence"/>
</dbReference>
<dbReference type="EMBL" id="JAEHFY010000018">
    <property type="protein sequence ID" value="MBK0383823.1"/>
    <property type="molecule type" value="Genomic_DNA"/>
</dbReference>
<dbReference type="RefSeq" id="WP_200586985.1">
    <property type="nucleotide sequence ID" value="NZ_JAEHFY010000018.1"/>
</dbReference>
<evidence type="ECO:0008006" key="3">
    <source>
        <dbReference type="Google" id="ProtNLM"/>
    </source>
</evidence>
<comment type="caution">
    <text evidence="1">The sequence shown here is derived from an EMBL/GenBank/DDBJ whole genome shotgun (WGS) entry which is preliminary data.</text>
</comment>
<dbReference type="InterPro" id="IPR043519">
    <property type="entry name" value="NT_sf"/>
</dbReference>
<evidence type="ECO:0000313" key="1">
    <source>
        <dbReference type="EMBL" id="MBK0383823.1"/>
    </source>
</evidence>
<organism evidence="1 2">
    <name type="scientific">Pedobacter segetis</name>
    <dbReference type="NCBI Taxonomy" id="2793069"/>
    <lineage>
        <taxon>Bacteria</taxon>
        <taxon>Pseudomonadati</taxon>
        <taxon>Bacteroidota</taxon>
        <taxon>Sphingobacteriia</taxon>
        <taxon>Sphingobacteriales</taxon>
        <taxon>Sphingobacteriaceae</taxon>
        <taxon>Pedobacter</taxon>
    </lineage>
</organism>
<dbReference type="Gene3D" id="3.30.460.40">
    <property type="match status" value="1"/>
</dbReference>
<name>A0ABS1BLP5_9SPHI</name>
<protein>
    <recommendedName>
        <fullName evidence="3">Nucleotidyl transferase AbiEii toxin, Type IV TA system</fullName>
    </recommendedName>
</protein>
<accession>A0ABS1BLP5</accession>